<dbReference type="GO" id="GO:0016020">
    <property type="term" value="C:membrane"/>
    <property type="evidence" value="ECO:0007669"/>
    <property type="project" value="UniProtKB-SubCell"/>
</dbReference>
<keyword evidence="3 6" id="KW-0812">Transmembrane</keyword>
<feature type="transmembrane region" description="Helical" evidence="6">
    <location>
        <begin position="240"/>
        <end position="266"/>
    </location>
</feature>
<protein>
    <recommendedName>
        <fullName evidence="9">Permease</fullName>
    </recommendedName>
</protein>
<gene>
    <name evidence="7" type="ORF">FD41_GL001388</name>
</gene>
<evidence type="ECO:0008006" key="9">
    <source>
        <dbReference type="Google" id="ProtNLM"/>
    </source>
</evidence>
<reference evidence="7 8" key="1">
    <citation type="journal article" date="2015" name="Genome Announc.">
        <title>Expanding the biotechnology potential of lactobacilli through comparative genomics of 213 strains and associated genera.</title>
        <authorList>
            <person name="Sun Z."/>
            <person name="Harris H.M."/>
            <person name="McCann A."/>
            <person name="Guo C."/>
            <person name="Argimon S."/>
            <person name="Zhang W."/>
            <person name="Yang X."/>
            <person name="Jeffery I.B."/>
            <person name="Cooney J.C."/>
            <person name="Kagawa T.F."/>
            <person name="Liu W."/>
            <person name="Song Y."/>
            <person name="Salvetti E."/>
            <person name="Wrobel A."/>
            <person name="Rasinkangas P."/>
            <person name="Parkhill J."/>
            <person name="Rea M.C."/>
            <person name="O'Sullivan O."/>
            <person name="Ritari J."/>
            <person name="Douillard F.P."/>
            <person name="Paul Ross R."/>
            <person name="Yang R."/>
            <person name="Briner A.E."/>
            <person name="Felis G.E."/>
            <person name="de Vos W.M."/>
            <person name="Barrangou R."/>
            <person name="Klaenhammer T.R."/>
            <person name="Caufield P.W."/>
            <person name="Cui Y."/>
            <person name="Zhang H."/>
            <person name="O'Toole P.W."/>
        </authorList>
    </citation>
    <scope>NUCLEOTIDE SEQUENCE [LARGE SCALE GENOMIC DNA]</scope>
    <source>
        <strain evidence="7 8">DSM 18382</strain>
    </source>
</reference>
<keyword evidence="5 6" id="KW-0472">Membrane</keyword>
<keyword evidence="4 6" id="KW-1133">Transmembrane helix</keyword>
<comment type="subcellular location">
    <subcellularLocation>
        <location evidence="1">Membrane</location>
        <topology evidence="1">Multi-pass membrane protein</topology>
    </subcellularLocation>
</comment>
<organism evidence="7 8">
    <name type="scientific">Lentilactobacillus farraginis DSM 18382 = JCM 14108</name>
    <dbReference type="NCBI Taxonomy" id="1423743"/>
    <lineage>
        <taxon>Bacteria</taxon>
        <taxon>Bacillati</taxon>
        <taxon>Bacillota</taxon>
        <taxon>Bacilli</taxon>
        <taxon>Lactobacillales</taxon>
        <taxon>Lactobacillaceae</taxon>
        <taxon>Lentilactobacillus</taxon>
    </lineage>
</organism>
<feature type="transmembrane region" description="Helical" evidence="6">
    <location>
        <begin position="210"/>
        <end position="234"/>
    </location>
</feature>
<comment type="similarity">
    <text evidence="2">Belongs to the autoinducer-2 exporter (AI-2E) (TC 2.A.86) family.</text>
</comment>
<evidence type="ECO:0000256" key="6">
    <source>
        <dbReference type="SAM" id="Phobius"/>
    </source>
</evidence>
<dbReference type="PANTHER" id="PTHR21716">
    <property type="entry name" value="TRANSMEMBRANE PROTEIN"/>
    <property type="match status" value="1"/>
</dbReference>
<evidence type="ECO:0000313" key="8">
    <source>
        <dbReference type="Proteomes" id="UP000051966"/>
    </source>
</evidence>
<evidence type="ECO:0000256" key="3">
    <source>
        <dbReference type="ARBA" id="ARBA00022692"/>
    </source>
</evidence>
<evidence type="ECO:0000256" key="5">
    <source>
        <dbReference type="ARBA" id="ARBA00023136"/>
    </source>
</evidence>
<evidence type="ECO:0000256" key="2">
    <source>
        <dbReference type="ARBA" id="ARBA00009773"/>
    </source>
</evidence>
<feature type="transmembrane region" description="Helical" evidence="6">
    <location>
        <begin position="71"/>
        <end position="96"/>
    </location>
</feature>
<dbReference type="Proteomes" id="UP000051966">
    <property type="component" value="Unassembled WGS sequence"/>
</dbReference>
<feature type="transmembrane region" description="Helical" evidence="6">
    <location>
        <begin position="30"/>
        <end position="59"/>
    </location>
</feature>
<proteinExistence type="inferred from homology"/>
<dbReference type="PANTHER" id="PTHR21716:SF62">
    <property type="entry name" value="TRANSPORT PROTEIN YDBI-RELATED"/>
    <property type="match status" value="1"/>
</dbReference>
<feature type="transmembrane region" description="Helical" evidence="6">
    <location>
        <begin position="309"/>
        <end position="339"/>
    </location>
</feature>
<evidence type="ECO:0000313" key="7">
    <source>
        <dbReference type="EMBL" id="KRM11530.1"/>
    </source>
</evidence>
<dbReference type="GO" id="GO:0055085">
    <property type="term" value="P:transmembrane transport"/>
    <property type="evidence" value="ECO:0007669"/>
    <property type="project" value="TreeGrafter"/>
</dbReference>
<dbReference type="PATRIC" id="fig|1423743.5.peg.1441"/>
<feature type="transmembrane region" description="Helical" evidence="6">
    <location>
        <begin position="149"/>
        <end position="175"/>
    </location>
</feature>
<evidence type="ECO:0000256" key="4">
    <source>
        <dbReference type="ARBA" id="ARBA00022989"/>
    </source>
</evidence>
<dbReference type="Pfam" id="PF01594">
    <property type="entry name" value="AI-2E_transport"/>
    <property type="match status" value="1"/>
</dbReference>
<comment type="caution">
    <text evidence="7">The sequence shown here is derived from an EMBL/GenBank/DDBJ whole genome shotgun (WGS) entry which is preliminary data.</text>
</comment>
<name>A0A0R1W1B6_9LACO</name>
<evidence type="ECO:0000256" key="1">
    <source>
        <dbReference type="ARBA" id="ARBA00004141"/>
    </source>
</evidence>
<dbReference type="EMBL" id="AZFY01000022">
    <property type="protein sequence ID" value="KRM11530.1"/>
    <property type="molecule type" value="Genomic_DNA"/>
</dbReference>
<dbReference type="InterPro" id="IPR002549">
    <property type="entry name" value="AI-2E-like"/>
</dbReference>
<dbReference type="AlphaFoldDB" id="A0A0R1W1B6"/>
<sequence>MPEIRIIWRGGSLSNWAKFVSNVPLRRFTVLGLVILILYFARSMMSTFLLTFIFCLLVVKLTNTVRRFVKIPPEVIVVVVYLLVVAGLYFGITVYIPQIADQAISSTKDIVDFYSDPNNLPDDTTLSWVNELIKQSNIMAQMKNGVSLIWKYITGVGTMGITLFLSMILSFFFAIERKTMTKFSHLFLESDFDWFFQDLYFFGKKFVSTFGVVIEAQFFIAIVNTVLTTIVLAFMHLPQLAVLALMVFILSLIPVAGVIISFVPLSLVGYSVGGLQDVLYLIITIIVVHALEAYVLNPKFMASKTNLPIFYTFVVLLVGEHFFGVWGLICGVPVFTFLLDILGVKRHDEPLSPTKPKPETKSFKY</sequence>
<keyword evidence="8" id="KW-1185">Reference proteome</keyword>
<accession>A0A0R1W1B6</accession>
<feature type="transmembrane region" description="Helical" evidence="6">
    <location>
        <begin position="278"/>
        <end position="297"/>
    </location>
</feature>